<dbReference type="InterPro" id="IPR010031">
    <property type="entry name" value="FAD_lactone_oxidase-like"/>
</dbReference>
<dbReference type="PANTHER" id="PTHR43762:SF1">
    <property type="entry name" value="D-ARABINONO-1,4-LACTONE OXIDASE"/>
    <property type="match status" value="1"/>
</dbReference>
<dbReference type="InterPro" id="IPR006094">
    <property type="entry name" value="Oxid_FAD_bind_N"/>
</dbReference>
<dbReference type="RefSeq" id="WP_176539651.1">
    <property type="nucleotide sequence ID" value="NZ_CP088288.1"/>
</dbReference>
<dbReference type="EMBL" id="CP147711">
    <property type="protein sequence ID" value="WXC79610.1"/>
    <property type="molecule type" value="Genomic_DNA"/>
</dbReference>
<evidence type="ECO:0000256" key="1">
    <source>
        <dbReference type="ARBA" id="ARBA00022827"/>
    </source>
</evidence>
<dbReference type="InterPro" id="IPR036318">
    <property type="entry name" value="FAD-bd_PCMH-like_sf"/>
</dbReference>
<dbReference type="Gene3D" id="3.30.465.10">
    <property type="match status" value="1"/>
</dbReference>
<evidence type="ECO:0000259" key="2">
    <source>
        <dbReference type="PROSITE" id="PS51387"/>
    </source>
</evidence>
<keyword evidence="1" id="KW-0285">Flavoprotein</keyword>
<organism evidence="3 4">
    <name type="scientific">Bradyrhizobium septentrionale</name>
    <dbReference type="NCBI Taxonomy" id="1404411"/>
    <lineage>
        <taxon>Bacteria</taxon>
        <taxon>Pseudomonadati</taxon>
        <taxon>Pseudomonadota</taxon>
        <taxon>Alphaproteobacteria</taxon>
        <taxon>Hyphomicrobiales</taxon>
        <taxon>Nitrobacteraceae</taxon>
        <taxon>Bradyrhizobium</taxon>
    </lineage>
</organism>
<dbReference type="InterPro" id="IPR016166">
    <property type="entry name" value="FAD-bd_PCMH"/>
</dbReference>
<evidence type="ECO:0000313" key="4">
    <source>
        <dbReference type="Proteomes" id="UP001432046"/>
    </source>
</evidence>
<evidence type="ECO:0000313" key="3">
    <source>
        <dbReference type="EMBL" id="WXC79610.1"/>
    </source>
</evidence>
<reference evidence="3" key="2">
    <citation type="submission" date="2024-03" db="EMBL/GenBank/DDBJ databases">
        <authorList>
            <person name="Bromfield E.S.P."/>
            <person name="Cloutier S."/>
        </authorList>
    </citation>
    <scope>NUCLEOTIDE SEQUENCE</scope>
    <source>
        <strain evidence="3">5S5</strain>
    </source>
</reference>
<keyword evidence="1" id="KW-0274">FAD</keyword>
<protein>
    <submittedName>
        <fullName evidence="3">FAD-binding oxidoreductase</fullName>
    </submittedName>
</protein>
<dbReference type="InterPro" id="IPR016169">
    <property type="entry name" value="FAD-bd_PCMH_sub2"/>
</dbReference>
<dbReference type="PROSITE" id="PS51387">
    <property type="entry name" value="FAD_PCMH"/>
    <property type="match status" value="1"/>
</dbReference>
<dbReference type="PANTHER" id="PTHR43762">
    <property type="entry name" value="L-GULONOLACTONE OXIDASE"/>
    <property type="match status" value="1"/>
</dbReference>
<reference evidence="3" key="1">
    <citation type="journal article" date="2021" name="Int. J. Syst. Evol. Microbiol.">
        <title>Bradyrhizobium septentrionale sp. nov. (sv. septentrionale) and Bradyrhizobium quebecense sp. nov. (sv. septentrionale) associated with legumes native to Canada possess rearranged symbiosis genes and numerous insertion sequences.</title>
        <authorList>
            <person name="Bromfield E.S.P."/>
            <person name="Cloutier S."/>
        </authorList>
    </citation>
    <scope>NUCLEOTIDE SEQUENCE</scope>
    <source>
        <strain evidence="3">5S5</strain>
    </source>
</reference>
<sequence>MPAVALPERVSAASDPSGIRLSGWGNYPKVSTELLAPQTQAGARDYLLARSGVVARGAGRAYGDAAIGVQSTISSRGLNRMRSFDAATARLTVEAGVTIADILTAFEPRGFFLKVVPGTKFVTVGGAIAADVHGKNHHRDGGFGTIVESFRLALPGGEIVSCSRSENAALFAATVGGMGLTGVILDATLRLLPIETAWLRQDTRVAGHLDAAIDQLESSASATYSVAWIDCLARGAALGRSLVYLAEHATRRDKEMLGPDLAPFPGPRTQRLSVPELFPGWLLNRASMRAFNELYFRRGAARQGEPRLVHWDPYFFPLDAIADWNRIYGRRGFVQYQCVIPLDRARRVLAEILDRVSRRGDASFLAVLKQLGDGGGPMSFPLRGYTLTMDFPVTDTLFAFLDQLDALVVDARGRLYLAKDARQSRATFESGYPGLAALRDIRRQTGANTRLASHLSARLGI</sequence>
<accession>A0ABZ2NYQ8</accession>
<dbReference type="SUPFAM" id="SSF56176">
    <property type="entry name" value="FAD-binding/transporter-associated domain-like"/>
    <property type="match status" value="1"/>
</dbReference>
<name>A0ABZ2NYQ8_9BRAD</name>
<dbReference type="Proteomes" id="UP001432046">
    <property type="component" value="Chromosome"/>
</dbReference>
<feature type="domain" description="FAD-binding PCMH-type" evidence="2">
    <location>
        <begin position="27"/>
        <end position="194"/>
    </location>
</feature>
<keyword evidence="4" id="KW-1185">Reference proteome</keyword>
<dbReference type="Pfam" id="PF01565">
    <property type="entry name" value="FAD_binding_4"/>
    <property type="match status" value="1"/>
</dbReference>
<proteinExistence type="predicted"/>
<gene>
    <name evidence="3" type="ORF">WDK88_41760</name>
</gene>